<geneLocation type="plasmid" evidence="1 2">
    <name>pCPRO01</name>
</geneLocation>
<dbReference type="InterPro" id="IPR046938">
    <property type="entry name" value="DNA_clamp_sf"/>
</dbReference>
<dbReference type="Gene3D" id="3.10.150.10">
    <property type="entry name" value="DNA Polymerase III, subunit A, domain 2"/>
    <property type="match status" value="1"/>
</dbReference>
<evidence type="ECO:0000313" key="1">
    <source>
        <dbReference type="EMBL" id="QJW38796.1"/>
    </source>
</evidence>
<dbReference type="EMBL" id="CP052758">
    <property type="protein sequence ID" value="QJW38796.1"/>
    <property type="molecule type" value="Genomic_DNA"/>
</dbReference>
<reference evidence="1 2" key="1">
    <citation type="journal article" date="2022" name="Int. J. Syst. Evol. Microbiol.">
        <title>Cellulosimicrobium protaetiae sp. nov., isolated from the gut of the larva of Protaetia brevitarsis seulensis.</title>
        <authorList>
            <person name="Le Han H."/>
            <person name="Nguyen T.T.H."/>
            <person name="Li Z."/>
            <person name="Shin N.R."/>
            <person name="Kim S.G."/>
        </authorList>
    </citation>
    <scope>NUCLEOTIDE SEQUENCE [LARGE SCALE GENOMIC DNA]</scope>
    <source>
        <strain evidence="1 2">BI34</strain>
    </source>
</reference>
<proteinExistence type="predicted"/>
<dbReference type="SUPFAM" id="SSF55979">
    <property type="entry name" value="DNA clamp"/>
    <property type="match status" value="1"/>
</dbReference>
<keyword evidence="1" id="KW-0614">Plasmid</keyword>
<sequence length="200" mass="21975">MSYNQWAGFADAVASAALFMSTDRTLPVLRSVRVRHDVDRGVNLAEATDRFTLAEQIFGEDGADPEGWATFRVDAGDIPTLVRNGDPHDVTVVEDKVTLEYGNGHSWSLAMPAGDYPQVQRLWQDAETTDTIGSVAFNPALLARLAKIAPYYAGHRSPAARPLKAHYPVHLEFPDATRPMRATIGDRFRALIIPVRFGGV</sequence>
<name>A0A6M5UK33_9MICO</name>
<organism evidence="1 2">
    <name type="scientific">Cellulosimicrobium protaetiae</name>
    <dbReference type="NCBI Taxonomy" id="2587808"/>
    <lineage>
        <taxon>Bacteria</taxon>
        <taxon>Bacillati</taxon>
        <taxon>Actinomycetota</taxon>
        <taxon>Actinomycetes</taxon>
        <taxon>Micrococcales</taxon>
        <taxon>Promicromonosporaceae</taxon>
        <taxon>Cellulosimicrobium</taxon>
    </lineage>
</organism>
<keyword evidence="2" id="KW-1185">Reference proteome</keyword>
<dbReference type="KEGG" id="cprt:FIC82_020675"/>
<dbReference type="Proteomes" id="UP000451354">
    <property type="component" value="Plasmid pCPRO01"/>
</dbReference>
<dbReference type="OrthoDB" id="468978at2"/>
<accession>A0A6M5UK33</accession>
<dbReference type="AlphaFoldDB" id="A0A6M5UK33"/>
<evidence type="ECO:0000313" key="2">
    <source>
        <dbReference type="Proteomes" id="UP000451354"/>
    </source>
</evidence>
<protein>
    <submittedName>
        <fullName evidence="1">Uncharacterized protein</fullName>
    </submittedName>
</protein>
<gene>
    <name evidence="1" type="ORF">FIC82_020675</name>
</gene>
<dbReference type="RefSeq" id="WP_154800738.1">
    <property type="nucleotide sequence ID" value="NZ_CP052758.1"/>
</dbReference>